<comment type="caution">
    <text evidence="5">The sequence shown here is derived from an EMBL/GenBank/DDBJ whole genome shotgun (WGS) entry which is preliminary data.</text>
</comment>
<evidence type="ECO:0000259" key="4">
    <source>
        <dbReference type="SMART" id="SM00738"/>
    </source>
</evidence>
<evidence type="ECO:0000256" key="1">
    <source>
        <dbReference type="ARBA" id="ARBA00022814"/>
    </source>
</evidence>
<name>A0ABT4LUU6_9PROT</name>
<sequence length="168" mass="19110">MLNDSSWFVVQTQAGKERLAAAHLGRQGFETLFPQLWRSVRRSRKSVNVLRPMFPGYVFVNVDMERMRWRAINSTVGVSKLVRFGEKPAALPLELIQTLSSNIGEDGAVVFDYDLKRGDHIRVMSGAFSDWLGRIIEMTDTDRVKVLFGMMTRQVEVTLPKHQLARAG</sequence>
<dbReference type="CDD" id="cd09892">
    <property type="entry name" value="NGN_SP_RfaH"/>
    <property type="match status" value="1"/>
</dbReference>
<feature type="domain" description="NusG-like N-terminal" evidence="4">
    <location>
        <begin position="4"/>
        <end position="103"/>
    </location>
</feature>
<organism evidence="5 6">
    <name type="scientific">Henriciella marina</name>
    <dbReference type="NCBI Taxonomy" id="453851"/>
    <lineage>
        <taxon>Bacteria</taxon>
        <taxon>Pseudomonadati</taxon>
        <taxon>Pseudomonadota</taxon>
        <taxon>Alphaproteobacteria</taxon>
        <taxon>Hyphomonadales</taxon>
        <taxon>Hyphomonadaceae</taxon>
        <taxon>Henriciella</taxon>
    </lineage>
</organism>
<dbReference type="InterPro" id="IPR036735">
    <property type="entry name" value="NGN_dom_sf"/>
</dbReference>
<dbReference type="EMBL" id="JAPWGW010000002">
    <property type="protein sequence ID" value="MCZ4297902.1"/>
    <property type="molecule type" value="Genomic_DNA"/>
</dbReference>
<dbReference type="SMART" id="SM00738">
    <property type="entry name" value="NGN"/>
    <property type="match status" value="1"/>
</dbReference>
<gene>
    <name evidence="5" type="ORF">O4G74_07520</name>
</gene>
<keyword evidence="1" id="KW-0889">Transcription antitermination</keyword>
<proteinExistence type="predicted"/>
<reference evidence="5" key="1">
    <citation type="submission" date="2022-12" db="EMBL/GenBank/DDBJ databases">
        <title>Bacterial isolates from different developmental stages of Nematostella vectensis.</title>
        <authorList>
            <person name="Fraune S."/>
        </authorList>
    </citation>
    <scope>NUCLEOTIDE SEQUENCE</scope>
    <source>
        <strain evidence="5">G21632-S1</strain>
    </source>
</reference>
<dbReference type="SUPFAM" id="SSF50104">
    <property type="entry name" value="Translation proteins SH3-like domain"/>
    <property type="match status" value="1"/>
</dbReference>
<accession>A0ABT4LUU6</accession>
<dbReference type="InterPro" id="IPR043425">
    <property type="entry name" value="NusG-like"/>
</dbReference>
<keyword evidence="6" id="KW-1185">Reference proteome</keyword>
<evidence type="ECO:0000256" key="3">
    <source>
        <dbReference type="ARBA" id="ARBA00023163"/>
    </source>
</evidence>
<dbReference type="Pfam" id="PF02357">
    <property type="entry name" value="NusG"/>
    <property type="match status" value="1"/>
</dbReference>
<dbReference type="SUPFAM" id="SSF82679">
    <property type="entry name" value="N-utilization substance G protein NusG, N-terminal domain"/>
    <property type="match status" value="1"/>
</dbReference>
<dbReference type="Gene3D" id="3.30.70.940">
    <property type="entry name" value="NusG, N-terminal domain"/>
    <property type="match status" value="1"/>
</dbReference>
<evidence type="ECO:0000313" key="5">
    <source>
        <dbReference type="EMBL" id="MCZ4297902.1"/>
    </source>
</evidence>
<keyword evidence="2" id="KW-0805">Transcription regulation</keyword>
<dbReference type="RefSeq" id="WP_269402022.1">
    <property type="nucleotide sequence ID" value="NZ_JAPWGW010000002.1"/>
</dbReference>
<protein>
    <submittedName>
        <fullName evidence="5">Transcriptional activator RfaH</fullName>
    </submittedName>
</protein>
<dbReference type="InterPro" id="IPR006645">
    <property type="entry name" value="NGN-like_dom"/>
</dbReference>
<dbReference type="InterPro" id="IPR008991">
    <property type="entry name" value="Translation_prot_SH3-like_sf"/>
</dbReference>
<dbReference type="PANTHER" id="PTHR30265:SF7">
    <property type="entry name" value="TRANSCRIPTION ANTITERMINATION PROTEIN RFAH"/>
    <property type="match status" value="1"/>
</dbReference>
<dbReference type="PANTHER" id="PTHR30265">
    <property type="entry name" value="RHO-INTERACTING TRANSCRIPTION TERMINATION FACTOR NUSG"/>
    <property type="match status" value="1"/>
</dbReference>
<evidence type="ECO:0000256" key="2">
    <source>
        <dbReference type="ARBA" id="ARBA00023015"/>
    </source>
</evidence>
<keyword evidence="3" id="KW-0804">Transcription</keyword>
<evidence type="ECO:0000313" key="6">
    <source>
        <dbReference type="Proteomes" id="UP001083770"/>
    </source>
</evidence>
<dbReference type="Proteomes" id="UP001083770">
    <property type="component" value="Unassembled WGS sequence"/>
</dbReference>